<feature type="domain" description="S-adenosyl-l-methionine hydroxide adenosyltransferase C-terminal" evidence="4">
    <location>
        <begin position="169"/>
        <end position="254"/>
    </location>
</feature>
<dbReference type="Pfam" id="PF01887">
    <property type="entry name" value="SAM_HAT_N"/>
    <property type="match status" value="1"/>
</dbReference>
<gene>
    <name evidence="5" type="ORF">NCTC11388_01863</name>
</gene>
<dbReference type="Gene3D" id="3.40.50.10790">
    <property type="entry name" value="S-adenosyl-l-methionine hydroxide adenosyltransferase, N-terminal"/>
    <property type="match status" value="1"/>
</dbReference>
<dbReference type="SUPFAM" id="SSF101852">
    <property type="entry name" value="Bacterial fluorinating enzyme, C-terminal domain"/>
    <property type="match status" value="1"/>
</dbReference>
<dbReference type="Proteomes" id="UP000254893">
    <property type="component" value="Unassembled WGS sequence"/>
</dbReference>
<dbReference type="Gene3D" id="2.40.30.90">
    <property type="entry name" value="Bacterial fluorinating enzyme like"/>
    <property type="match status" value="1"/>
</dbReference>
<protein>
    <submittedName>
        <fullName evidence="5">S-adenosyl-l-methionine hydroxide adenosyltransferase</fullName>
    </submittedName>
</protein>
<dbReference type="InterPro" id="IPR023227">
    <property type="entry name" value="SAM_OH_AdoTrfase_C_sf"/>
</dbReference>
<sequence>MGVITLTTDLGYQDFYQAALKGSIISQLPDVRIVDITHEIPSFNVQHAAFVLKNAYHYFPKNTVHLIGIDTVFQEDSRYIAMKYNGHFFVGADNGIFSIILGENQAEEVVELDIMQDLRYLHFPLADILTKATCHIAKGGKMSEIGIPIDKPIEKATFQPIFDQNSIKGHVSYIDSFGNVISNISKDLFNKIQAGRGFTLYFKRNETIDKMSWHYNEVSEGEKLCLFGISNFLEIAINKGNASQLLGLSQDEAIRVEFHKP</sequence>
<proteinExistence type="inferred from homology"/>
<evidence type="ECO:0000313" key="6">
    <source>
        <dbReference type="Proteomes" id="UP000254893"/>
    </source>
</evidence>
<dbReference type="RefSeq" id="WP_003008231.1">
    <property type="nucleotide sequence ID" value="NZ_CP068082.1"/>
</dbReference>
<dbReference type="InterPro" id="IPR046470">
    <property type="entry name" value="SAM_HAT_C"/>
</dbReference>
<organism evidence="5 6">
    <name type="scientific">Sphingobacterium spiritivorum</name>
    <name type="common">Flavobacterium spiritivorum</name>
    <dbReference type="NCBI Taxonomy" id="258"/>
    <lineage>
        <taxon>Bacteria</taxon>
        <taxon>Pseudomonadati</taxon>
        <taxon>Bacteroidota</taxon>
        <taxon>Sphingobacteriia</taxon>
        <taxon>Sphingobacteriales</taxon>
        <taxon>Sphingobacteriaceae</taxon>
        <taxon>Sphingobacterium</taxon>
    </lineage>
</organism>
<dbReference type="GO" id="GO:0016740">
    <property type="term" value="F:transferase activity"/>
    <property type="evidence" value="ECO:0007669"/>
    <property type="project" value="UniProtKB-KW"/>
</dbReference>
<dbReference type="PANTHER" id="PTHR35092:SF1">
    <property type="entry name" value="CHLORINASE MJ1651"/>
    <property type="match status" value="1"/>
</dbReference>
<comment type="similarity">
    <text evidence="2">Belongs to the SAM hydrolase / SAM-dependent halogenase family.</text>
</comment>
<dbReference type="Pfam" id="PF20257">
    <property type="entry name" value="SAM_HAT_C"/>
    <property type="match status" value="1"/>
</dbReference>
<dbReference type="InterPro" id="IPR046469">
    <property type="entry name" value="SAM_HAT_N"/>
</dbReference>
<evidence type="ECO:0000313" key="5">
    <source>
        <dbReference type="EMBL" id="SUJ08328.1"/>
    </source>
</evidence>
<dbReference type="PANTHER" id="PTHR35092">
    <property type="entry name" value="CHLORINASE MJ1651"/>
    <property type="match status" value="1"/>
</dbReference>
<name>A0A380BY93_SPHSI</name>
<evidence type="ECO:0000256" key="2">
    <source>
        <dbReference type="ARBA" id="ARBA00024035"/>
    </source>
</evidence>
<dbReference type="InterPro" id="IPR002747">
    <property type="entry name" value="SAM_OH_AdoTrfase"/>
</dbReference>
<dbReference type="EMBL" id="UGYW01000002">
    <property type="protein sequence ID" value="SUJ08328.1"/>
    <property type="molecule type" value="Genomic_DNA"/>
</dbReference>
<feature type="domain" description="S-adenosyl-l-methionine hydroxide adenosyltransferase N-terminal" evidence="3">
    <location>
        <begin position="4"/>
        <end position="146"/>
    </location>
</feature>
<dbReference type="AlphaFoldDB" id="A0A380BY93"/>
<dbReference type="PIRSF" id="PIRSF006779">
    <property type="entry name" value="UCP006779"/>
    <property type="match status" value="1"/>
</dbReference>
<dbReference type="SUPFAM" id="SSF102522">
    <property type="entry name" value="Bacterial fluorinating enzyme, N-terminal domain"/>
    <property type="match status" value="1"/>
</dbReference>
<keyword evidence="5" id="KW-0808">Transferase</keyword>
<dbReference type="InterPro" id="IPR023228">
    <property type="entry name" value="SAM_OH_AdoTrfase_N_sf"/>
</dbReference>
<evidence type="ECO:0000259" key="3">
    <source>
        <dbReference type="Pfam" id="PF01887"/>
    </source>
</evidence>
<evidence type="ECO:0000259" key="4">
    <source>
        <dbReference type="Pfam" id="PF20257"/>
    </source>
</evidence>
<keyword evidence="1" id="KW-0949">S-adenosyl-L-methionine</keyword>
<evidence type="ECO:0000256" key="1">
    <source>
        <dbReference type="ARBA" id="ARBA00022691"/>
    </source>
</evidence>
<accession>A0A380BY93</accession>
<reference evidence="5 6" key="1">
    <citation type="submission" date="2018-06" db="EMBL/GenBank/DDBJ databases">
        <authorList>
            <consortium name="Pathogen Informatics"/>
            <person name="Doyle S."/>
        </authorList>
    </citation>
    <scope>NUCLEOTIDE SEQUENCE [LARGE SCALE GENOMIC DNA]</scope>
    <source>
        <strain evidence="5 6">NCTC11388</strain>
    </source>
</reference>